<keyword evidence="1" id="KW-1133">Transmembrane helix</keyword>
<comment type="caution">
    <text evidence="2">The sequence shown here is derived from an EMBL/GenBank/DDBJ whole genome shotgun (WGS) entry which is preliminary data.</text>
</comment>
<feature type="transmembrane region" description="Helical" evidence="1">
    <location>
        <begin position="56"/>
        <end position="74"/>
    </location>
</feature>
<evidence type="ECO:0000313" key="2">
    <source>
        <dbReference type="EMBL" id="MBB3048238.1"/>
    </source>
</evidence>
<feature type="transmembrane region" description="Helical" evidence="1">
    <location>
        <begin position="24"/>
        <end position="50"/>
    </location>
</feature>
<evidence type="ECO:0008006" key="4">
    <source>
        <dbReference type="Google" id="ProtNLM"/>
    </source>
</evidence>
<keyword evidence="3" id="KW-1185">Reference proteome</keyword>
<name>A0A7W4W721_9GAMM</name>
<keyword evidence="1" id="KW-0812">Transmembrane</keyword>
<reference evidence="2 3" key="1">
    <citation type="submission" date="2020-08" db="EMBL/GenBank/DDBJ databases">
        <title>Genomic Encyclopedia of Type Strains, Phase III (KMG-III): the genomes of soil and plant-associated and newly described type strains.</title>
        <authorList>
            <person name="Whitman W."/>
        </authorList>
    </citation>
    <scope>NUCLEOTIDE SEQUENCE [LARGE SCALE GENOMIC DNA]</scope>
    <source>
        <strain evidence="2 3">CECT 8654</strain>
    </source>
</reference>
<feature type="transmembrane region" description="Helical" evidence="1">
    <location>
        <begin position="226"/>
        <end position="245"/>
    </location>
</feature>
<keyword evidence="1" id="KW-0472">Membrane</keyword>
<feature type="transmembrane region" description="Helical" evidence="1">
    <location>
        <begin position="184"/>
        <end position="206"/>
    </location>
</feature>
<dbReference type="RefSeq" id="WP_183411033.1">
    <property type="nucleotide sequence ID" value="NZ_JACHWY010000003.1"/>
</dbReference>
<organism evidence="2 3">
    <name type="scientific">Litorivivens lipolytica</name>
    <dbReference type="NCBI Taxonomy" id="1524264"/>
    <lineage>
        <taxon>Bacteria</taxon>
        <taxon>Pseudomonadati</taxon>
        <taxon>Pseudomonadota</taxon>
        <taxon>Gammaproteobacteria</taxon>
        <taxon>Litorivivens</taxon>
    </lineage>
</organism>
<feature type="transmembrane region" description="Helical" evidence="1">
    <location>
        <begin position="86"/>
        <end position="104"/>
    </location>
</feature>
<dbReference type="Proteomes" id="UP000537130">
    <property type="component" value="Unassembled WGS sequence"/>
</dbReference>
<dbReference type="AlphaFoldDB" id="A0A7W4W721"/>
<sequence length="258" mass="28992">MSTPSLLDWQASSPHTGFNIRHSAYIASAIMVPGAFCIAWTLILTGVIAPSPADKYVSISLFIGYWAALFAFVDNPGETRTWTQKWHEFLVIWLITSGGAQIGWELPAVYMKVEYLYQLGSELQPDQLIFWPWWLYSVADTRYMRPHEAQLAHEALLSHSGFFELLAAWWLAKGKRYKTALGMAILANWGAFYGNTSVIYLGEILVDYRNLEDGAWGFWLKWVGLNLQWSVLSPAAAIGGLWLLVQRVKAETLASGAP</sequence>
<gene>
    <name evidence="2" type="ORF">FHR99_002512</name>
</gene>
<evidence type="ECO:0000313" key="3">
    <source>
        <dbReference type="Proteomes" id="UP000537130"/>
    </source>
</evidence>
<proteinExistence type="predicted"/>
<evidence type="ECO:0000256" key="1">
    <source>
        <dbReference type="SAM" id="Phobius"/>
    </source>
</evidence>
<dbReference type="EMBL" id="JACHWY010000003">
    <property type="protein sequence ID" value="MBB3048238.1"/>
    <property type="molecule type" value="Genomic_DNA"/>
</dbReference>
<accession>A0A7W4W721</accession>
<protein>
    <recommendedName>
        <fullName evidence="4">Emopamil binding protein</fullName>
    </recommendedName>
</protein>